<reference evidence="1 2" key="1">
    <citation type="journal article" date="2011" name="Stand. Genomic Sci.">
        <title>Complete genome of the onion pathogen Enterobacter cloacae EcWSU1.</title>
        <authorList>
            <person name="Humann J.L."/>
            <person name="Wildung M."/>
            <person name="Cheng C.H."/>
            <person name="Lee T."/>
            <person name="Stewart J.E."/>
            <person name="Drew J.C."/>
            <person name="Triplett E.W."/>
            <person name="Main D."/>
            <person name="Schroeder B.K."/>
        </authorList>
    </citation>
    <scope>NUCLEOTIDE SEQUENCE [LARGE SCALE GENOMIC DNA]</scope>
    <source>
        <strain evidence="1 2">EcWSU1</strain>
    </source>
</reference>
<name>G8LEC3_9ENTR</name>
<evidence type="ECO:0000313" key="1">
    <source>
        <dbReference type="EMBL" id="AEW73981.1"/>
    </source>
</evidence>
<accession>G8LEC3</accession>
<evidence type="ECO:0000313" key="2">
    <source>
        <dbReference type="Proteomes" id="UP000007838"/>
    </source>
</evidence>
<proteinExistence type="predicted"/>
<dbReference type="Proteomes" id="UP000007838">
    <property type="component" value="Chromosome"/>
</dbReference>
<protein>
    <submittedName>
        <fullName evidence="1">Uncharacterized protein</fullName>
    </submittedName>
</protein>
<dbReference type="AlphaFoldDB" id="G8LEC3"/>
<dbReference type="KEGG" id="eec:EcWSU1_02547"/>
<organism evidence="1 2">
    <name type="scientific">Enterobacter ludwigii</name>
    <dbReference type="NCBI Taxonomy" id="299767"/>
    <lineage>
        <taxon>Bacteria</taxon>
        <taxon>Pseudomonadati</taxon>
        <taxon>Pseudomonadota</taxon>
        <taxon>Gammaproteobacteria</taxon>
        <taxon>Enterobacterales</taxon>
        <taxon>Enterobacteriaceae</taxon>
        <taxon>Enterobacter</taxon>
        <taxon>Enterobacter cloacae complex</taxon>
    </lineage>
</organism>
<sequence length="43" mass="5029">MKFERSHPKSECLKPIIVSPCNLIRGRCQRRAVLSEQADYPDR</sequence>
<dbReference type="EMBL" id="CP002886">
    <property type="protein sequence ID" value="AEW73981.1"/>
    <property type="molecule type" value="Genomic_DNA"/>
</dbReference>
<gene>
    <name evidence="1" type="ORF">EcWSU1_02547</name>
</gene>
<dbReference type="HOGENOM" id="CLU_3233063_0_0_6"/>